<dbReference type="SUPFAM" id="SSF56672">
    <property type="entry name" value="DNA/RNA polymerases"/>
    <property type="match status" value="1"/>
</dbReference>
<name>A0A438J6J3_VITVI</name>
<evidence type="ECO:0000313" key="1">
    <source>
        <dbReference type="EMBL" id="RVX04577.1"/>
    </source>
</evidence>
<sequence length="75" mass="8355">MKLNLAKCAFGVSSGKFLGFMVTQRGIEVNPAQVKSILEMPAPNNEKELQRLTGIEVNSLHSSFHRQTKTFLPHT</sequence>
<dbReference type="Proteomes" id="UP000288805">
    <property type="component" value="Unassembled WGS sequence"/>
</dbReference>
<protein>
    <submittedName>
        <fullName evidence="1">Uncharacterized protein</fullName>
    </submittedName>
</protein>
<dbReference type="InterPro" id="IPR043128">
    <property type="entry name" value="Rev_trsase/Diguanyl_cyclase"/>
</dbReference>
<dbReference type="Gene3D" id="3.30.70.270">
    <property type="match status" value="1"/>
</dbReference>
<comment type="caution">
    <text evidence="1">The sequence shown here is derived from an EMBL/GenBank/DDBJ whole genome shotgun (WGS) entry which is preliminary data.</text>
</comment>
<proteinExistence type="predicted"/>
<gene>
    <name evidence="1" type="ORF">CK203_023419</name>
</gene>
<dbReference type="InterPro" id="IPR043502">
    <property type="entry name" value="DNA/RNA_pol_sf"/>
</dbReference>
<dbReference type="EMBL" id="QGNW01000060">
    <property type="protein sequence ID" value="RVX04577.1"/>
    <property type="molecule type" value="Genomic_DNA"/>
</dbReference>
<evidence type="ECO:0000313" key="2">
    <source>
        <dbReference type="Proteomes" id="UP000288805"/>
    </source>
</evidence>
<organism evidence="1 2">
    <name type="scientific">Vitis vinifera</name>
    <name type="common">Grape</name>
    <dbReference type="NCBI Taxonomy" id="29760"/>
    <lineage>
        <taxon>Eukaryota</taxon>
        <taxon>Viridiplantae</taxon>
        <taxon>Streptophyta</taxon>
        <taxon>Embryophyta</taxon>
        <taxon>Tracheophyta</taxon>
        <taxon>Spermatophyta</taxon>
        <taxon>Magnoliopsida</taxon>
        <taxon>eudicotyledons</taxon>
        <taxon>Gunneridae</taxon>
        <taxon>Pentapetalae</taxon>
        <taxon>rosids</taxon>
        <taxon>Vitales</taxon>
        <taxon>Vitaceae</taxon>
        <taxon>Viteae</taxon>
        <taxon>Vitis</taxon>
    </lineage>
</organism>
<reference evidence="1 2" key="1">
    <citation type="journal article" date="2018" name="PLoS Genet.">
        <title>Population sequencing reveals clonal diversity and ancestral inbreeding in the grapevine cultivar Chardonnay.</title>
        <authorList>
            <person name="Roach M.J."/>
            <person name="Johnson D.L."/>
            <person name="Bohlmann J."/>
            <person name="van Vuuren H.J."/>
            <person name="Jones S.J."/>
            <person name="Pretorius I.S."/>
            <person name="Schmidt S.A."/>
            <person name="Borneman A.R."/>
        </authorList>
    </citation>
    <scope>NUCLEOTIDE SEQUENCE [LARGE SCALE GENOMIC DNA]</scope>
    <source>
        <strain evidence="2">cv. Chardonnay</strain>
        <tissue evidence="1">Leaf</tissue>
    </source>
</reference>
<accession>A0A438J6J3</accession>
<dbReference type="AlphaFoldDB" id="A0A438J6J3"/>